<dbReference type="EMBL" id="ML991772">
    <property type="protein sequence ID" value="KAF2239445.1"/>
    <property type="molecule type" value="Genomic_DNA"/>
</dbReference>
<reference evidence="11" key="1">
    <citation type="journal article" date="2020" name="Stud. Mycol.">
        <title>101 Dothideomycetes genomes: a test case for predicting lifestyles and emergence of pathogens.</title>
        <authorList>
            <person name="Haridas S."/>
            <person name="Albert R."/>
            <person name="Binder M."/>
            <person name="Bloem J."/>
            <person name="Labutti K."/>
            <person name="Salamov A."/>
            <person name="Andreopoulos B."/>
            <person name="Baker S."/>
            <person name="Barry K."/>
            <person name="Bills G."/>
            <person name="Bluhm B."/>
            <person name="Cannon C."/>
            <person name="Castanera R."/>
            <person name="Culley D."/>
            <person name="Daum C."/>
            <person name="Ezra D."/>
            <person name="Gonzalez J."/>
            <person name="Henrissat B."/>
            <person name="Kuo A."/>
            <person name="Liang C."/>
            <person name="Lipzen A."/>
            <person name="Lutzoni F."/>
            <person name="Magnuson J."/>
            <person name="Mondo S."/>
            <person name="Nolan M."/>
            <person name="Ohm R."/>
            <person name="Pangilinan J."/>
            <person name="Park H.-J."/>
            <person name="Ramirez L."/>
            <person name="Alfaro M."/>
            <person name="Sun H."/>
            <person name="Tritt A."/>
            <person name="Yoshinaga Y."/>
            <person name="Zwiers L.-H."/>
            <person name="Turgeon B."/>
            <person name="Goodwin S."/>
            <person name="Spatafora J."/>
            <person name="Crous P."/>
            <person name="Grigoriev I."/>
        </authorList>
    </citation>
    <scope>NUCLEOTIDE SEQUENCE</scope>
    <source>
        <strain evidence="11">Tuck. ex Michener</strain>
    </source>
</reference>
<comment type="similarity">
    <text evidence="2">Belongs to the COG3 family.</text>
</comment>
<dbReference type="PANTHER" id="PTHR13302:SF8">
    <property type="entry name" value="CONSERVED OLIGOMERIC GOLGI COMPLEX SUBUNIT 3"/>
    <property type="match status" value="1"/>
</dbReference>
<sequence length="846" mass="95779">MYDEAWYNAFVPASAPQTERKGHRRRQSLLQQPNVSSIEGNKADGVPVEAVLEISEEGEKLTGPPPATIARRAKSYSDFYNVVRDHMKKEHRAGKSRRRSRECIKSELQFASWYGEKSNALVDASHEEYKLYRDQLHLSKSHLDALLNNTTSTLDQLSILSDSFRAVETQTTAFQARCEDLLDEQKRLSKIADDVTDNLRYYSFLEPITRRLNAPGAGNYVRGQDFSDMLSTLDECLEYMQAHPNQRESQTYRSRYRLLLTRALTLIRVHFTNSLREIAADVSKRIADRQLNDTTMSALLYAKFRVGAPELKRIGQEIHDRALAPSGVEAGGEAEYQSLVNELYQSYSATRGRLILPLVIKKMNEIALAPSSSKDIVAFARSSISYIRGICMDEYDLWGEWFSTEEGLRDFLESICEPLFDHLRPRTIHETQILKLCELCTLIQTRYVHDDDDEVSPVDTHRLDFAALIQPALEDAQTRLVFLALNILRNDIEFYKPKPEDLDYPARIRRNATTANRNGQPILSGRKTSNATVKDPSIVDSDLGENGHEPQLTSHIWYPTLTKAIWLLSRIYRLVNSTVFDDLAHQIVHHTTLSLTTASSLLRSRPSATSSPTDAQLFLLAHLLHLKQRIVAFDIEFAPNPDVVLDFSSLTSTFAELRSRGGLFSPAAWLRLLGGGALLPRVVANMLDAKVELDGRLRTVINEFTTEVAGRMTAGLRGVGVEARRKKQQQQGEEEVEAVAATQRVRSVVEKEVVGLRAKLEEYLEDVRTRETLVGAVQDQLVENYEEWFEAWRAQGRANGKAVGPSKKGKGREDEVWDPDTFAAWSEDVFKVGRMLMRDSEEDEGE</sequence>
<dbReference type="InterPro" id="IPR007265">
    <property type="entry name" value="COG_su3"/>
</dbReference>
<protein>
    <recommendedName>
        <fullName evidence="3">Conserved oligomeric Golgi complex subunit 3</fullName>
    </recommendedName>
    <alternativeName>
        <fullName evidence="8">Component of oligomeric Golgi complex 3</fullName>
    </alternativeName>
</protein>
<comment type="subcellular location">
    <subcellularLocation>
        <location evidence="1">Golgi apparatus membrane</location>
        <topology evidence="1">Peripheral membrane protein</topology>
    </subcellularLocation>
</comment>
<dbReference type="PANTHER" id="PTHR13302">
    <property type="entry name" value="CONSERVED OLIGOMERIC GOLGI COMPLEX COMPONENT 3"/>
    <property type="match status" value="1"/>
</dbReference>
<evidence type="ECO:0000256" key="6">
    <source>
        <dbReference type="ARBA" id="ARBA00023034"/>
    </source>
</evidence>
<dbReference type="GO" id="GO:0006914">
    <property type="term" value="P:autophagy"/>
    <property type="evidence" value="ECO:0007669"/>
    <property type="project" value="TreeGrafter"/>
</dbReference>
<dbReference type="Proteomes" id="UP000800092">
    <property type="component" value="Unassembled WGS sequence"/>
</dbReference>
<keyword evidence="4" id="KW-0813">Transport</keyword>
<evidence type="ECO:0000259" key="9">
    <source>
        <dbReference type="Pfam" id="PF04136"/>
    </source>
</evidence>
<dbReference type="GO" id="GO:0000139">
    <property type="term" value="C:Golgi membrane"/>
    <property type="evidence" value="ECO:0007669"/>
    <property type="project" value="UniProtKB-SubCell"/>
</dbReference>
<evidence type="ECO:0000256" key="5">
    <source>
        <dbReference type="ARBA" id="ARBA00022927"/>
    </source>
</evidence>
<proteinExistence type="inferred from homology"/>
<evidence type="ECO:0000256" key="3">
    <source>
        <dbReference type="ARBA" id="ARBA00020976"/>
    </source>
</evidence>
<evidence type="ECO:0000256" key="1">
    <source>
        <dbReference type="ARBA" id="ARBA00004395"/>
    </source>
</evidence>
<dbReference type="Pfam" id="PF04136">
    <property type="entry name" value="COG3_N"/>
    <property type="match status" value="1"/>
</dbReference>
<keyword evidence="7" id="KW-0472">Membrane</keyword>
<evidence type="ECO:0000259" key="10">
    <source>
        <dbReference type="Pfam" id="PF20671"/>
    </source>
</evidence>
<evidence type="ECO:0000313" key="11">
    <source>
        <dbReference type="EMBL" id="KAF2239445.1"/>
    </source>
</evidence>
<evidence type="ECO:0000256" key="4">
    <source>
        <dbReference type="ARBA" id="ARBA00022448"/>
    </source>
</evidence>
<feature type="domain" description="Conserved oligomeric Golgi complex subunit 3 C-terminal" evidence="10">
    <location>
        <begin position="297"/>
        <end position="649"/>
    </location>
</feature>
<evidence type="ECO:0000256" key="8">
    <source>
        <dbReference type="ARBA" id="ARBA00031339"/>
    </source>
</evidence>
<keyword evidence="5" id="KW-0653">Protein transport</keyword>
<evidence type="ECO:0000256" key="2">
    <source>
        <dbReference type="ARBA" id="ARBA00009936"/>
    </source>
</evidence>
<evidence type="ECO:0000256" key="7">
    <source>
        <dbReference type="ARBA" id="ARBA00023136"/>
    </source>
</evidence>
<dbReference type="GO" id="GO:0017119">
    <property type="term" value="C:Golgi transport complex"/>
    <property type="evidence" value="ECO:0007669"/>
    <property type="project" value="TreeGrafter"/>
</dbReference>
<evidence type="ECO:0000313" key="12">
    <source>
        <dbReference type="Proteomes" id="UP000800092"/>
    </source>
</evidence>
<accession>A0A6A6HMT9</accession>
<name>A0A6A6HMT9_VIRVR</name>
<dbReference type="OrthoDB" id="296793at2759"/>
<dbReference type="GO" id="GO:0006891">
    <property type="term" value="P:intra-Golgi vesicle-mediated transport"/>
    <property type="evidence" value="ECO:0007669"/>
    <property type="project" value="TreeGrafter"/>
</dbReference>
<dbReference type="AlphaFoldDB" id="A0A6A6HMT9"/>
<dbReference type="InterPro" id="IPR048685">
    <property type="entry name" value="COG3_C"/>
</dbReference>
<dbReference type="Pfam" id="PF20671">
    <property type="entry name" value="COG3_C"/>
    <property type="match status" value="1"/>
</dbReference>
<dbReference type="InterPro" id="IPR048320">
    <property type="entry name" value="COG3_N"/>
</dbReference>
<dbReference type="GO" id="GO:0007030">
    <property type="term" value="P:Golgi organization"/>
    <property type="evidence" value="ECO:0007669"/>
    <property type="project" value="TreeGrafter"/>
</dbReference>
<organism evidence="11 12">
    <name type="scientific">Viridothelium virens</name>
    <name type="common">Speckled blister lichen</name>
    <name type="synonym">Trypethelium virens</name>
    <dbReference type="NCBI Taxonomy" id="1048519"/>
    <lineage>
        <taxon>Eukaryota</taxon>
        <taxon>Fungi</taxon>
        <taxon>Dikarya</taxon>
        <taxon>Ascomycota</taxon>
        <taxon>Pezizomycotina</taxon>
        <taxon>Dothideomycetes</taxon>
        <taxon>Dothideomycetes incertae sedis</taxon>
        <taxon>Trypetheliales</taxon>
        <taxon>Trypetheliaceae</taxon>
        <taxon>Viridothelium</taxon>
    </lineage>
</organism>
<keyword evidence="6" id="KW-0333">Golgi apparatus</keyword>
<feature type="domain" description="Conserved oligomeric Golgi complex subunit 3 N-terminal" evidence="9">
    <location>
        <begin position="132"/>
        <end position="277"/>
    </location>
</feature>
<feature type="non-terminal residue" evidence="11">
    <location>
        <position position="846"/>
    </location>
</feature>
<dbReference type="GO" id="GO:0006886">
    <property type="term" value="P:intracellular protein transport"/>
    <property type="evidence" value="ECO:0007669"/>
    <property type="project" value="InterPro"/>
</dbReference>
<gene>
    <name evidence="11" type="ORF">EV356DRAFT_459239</name>
</gene>
<dbReference type="GO" id="GO:0005801">
    <property type="term" value="C:cis-Golgi network"/>
    <property type="evidence" value="ECO:0007669"/>
    <property type="project" value="InterPro"/>
</dbReference>
<keyword evidence="12" id="KW-1185">Reference proteome</keyword>